<organism evidence="2 3">
    <name type="scientific">Phytophthora citrophthora</name>
    <dbReference type="NCBI Taxonomy" id="4793"/>
    <lineage>
        <taxon>Eukaryota</taxon>
        <taxon>Sar</taxon>
        <taxon>Stramenopiles</taxon>
        <taxon>Oomycota</taxon>
        <taxon>Peronosporomycetes</taxon>
        <taxon>Peronosporales</taxon>
        <taxon>Peronosporaceae</taxon>
        <taxon>Phytophthora</taxon>
    </lineage>
</organism>
<feature type="region of interest" description="Disordered" evidence="1">
    <location>
        <begin position="230"/>
        <end position="396"/>
    </location>
</feature>
<feature type="compositionally biased region" description="Polar residues" evidence="1">
    <location>
        <begin position="305"/>
        <end position="327"/>
    </location>
</feature>
<dbReference type="PANTHER" id="PTHR33324:SF2">
    <property type="entry name" value="MYB_SANT-LIKE DNA-BINDING DOMAIN-CONTAINING PROTEIN"/>
    <property type="match status" value="1"/>
</dbReference>
<dbReference type="Proteomes" id="UP001259832">
    <property type="component" value="Unassembled WGS sequence"/>
</dbReference>
<dbReference type="EMBL" id="JASMQC010000015">
    <property type="protein sequence ID" value="KAK1939924.1"/>
    <property type="molecule type" value="Genomic_DNA"/>
</dbReference>
<feature type="compositionally biased region" description="Polar residues" evidence="1">
    <location>
        <begin position="343"/>
        <end position="367"/>
    </location>
</feature>
<feature type="compositionally biased region" description="Low complexity" evidence="1">
    <location>
        <begin position="292"/>
        <end position="304"/>
    </location>
</feature>
<comment type="caution">
    <text evidence="2">The sequence shown here is derived from an EMBL/GenBank/DDBJ whole genome shotgun (WGS) entry which is preliminary data.</text>
</comment>
<evidence type="ECO:0000313" key="3">
    <source>
        <dbReference type="Proteomes" id="UP001259832"/>
    </source>
</evidence>
<feature type="compositionally biased region" description="Basic and acidic residues" evidence="1">
    <location>
        <begin position="368"/>
        <end position="395"/>
    </location>
</feature>
<dbReference type="PANTHER" id="PTHR33324">
    <property type="entry name" value="EXPRESSED PROTEIN"/>
    <property type="match status" value="1"/>
</dbReference>
<feature type="compositionally biased region" description="Low complexity" evidence="1">
    <location>
        <begin position="242"/>
        <end position="276"/>
    </location>
</feature>
<sequence length="476" mass="53555">MIPLAVREAIRSFAPDEGTKLVPPTEKETSFIFDWGVRVLNLRNPDAAYSWLCLATDRCRTRRIYYALSSGKTSGATKHLKEAHKLQSGTKKRKREANLELYDQQEPESERSSAKHTLLWDKDGVDGDKSSMAVLLDWIIEGTNYSRWREGDTSTKDALVQGIMSALMAVKIQHRSPAQIWEKIADLENRYRVAENYLAEAKPDVDEDSLRVAVLKYFPHFYLVRAVMSERPPTRQRTSSDTTESAPSTPPRSTSDTSNTTVRSPEESSSPLRSRLNLVFRTNESSRRVADRPASSTPPRSTPANVASTVESAPSTTEDVVSPTTSVVAEEAVRPITEESIPPVTSKTLGESTQTAENHPRVSGSNEKSTRYRRPEPIVEDKSPERHYESQDRRANMNRSTIVVRENEPRLEERQLQMMEAKNDVDVAIKKVQLECVQREANVQLLLARKQLMDSGIPAAEIDLLLPLPTRARSSR</sequence>
<name>A0AAD9LLY5_9STRA</name>
<accession>A0AAD9LLY5</accession>
<protein>
    <submittedName>
        <fullName evidence="2">Uncharacterized protein</fullName>
    </submittedName>
</protein>
<evidence type="ECO:0000313" key="2">
    <source>
        <dbReference type="EMBL" id="KAK1939924.1"/>
    </source>
</evidence>
<keyword evidence="3" id="KW-1185">Reference proteome</keyword>
<proteinExistence type="predicted"/>
<gene>
    <name evidence="2" type="ORF">P3T76_008247</name>
</gene>
<dbReference type="AlphaFoldDB" id="A0AAD9LLY5"/>
<reference evidence="2" key="1">
    <citation type="submission" date="2023-08" db="EMBL/GenBank/DDBJ databases">
        <title>Reference Genome Resource for the Citrus Pathogen Phytophthora citrophthora.</title>
        <authorList>
            <person name="Moller H."/>
            <person name="Coetzee B."/>
            <person name="Rose L.J."/>
            <person name="Van Niekerk J.M."/>
        </authorList>
    </citation>
    <scope>NUCLEOTIDE SEQUENCE</scope>
    <source>
        <strain evidence="2">STE-U-9442</strain>
    </source>
</reference>
<feature type="region of interest" description="Disordered" evidence="1">
    <location>
        <begin position="77"/>
        <end position="115"/>
    </location>
</feature>
<evidence type="ECO:0000256" key="1">
    <source>
        <dbReference type="SAM" id="MobiDB-lite"/>
    </source>
</evidence>